<dbReference type="EMBL" id="RZNY01000008">
    <property type="protein sequence ID" value="RUT46443.1"/>
    <property type="molecule type" value="Genomic_DNA"/>
</dbReference>
<name>A0A3S1BPH7_9BACL</name>
<accession>A0A3S1BPH7</accession>
<dbReference type="AlphaFoldDB" id="A0A3S1BPH7"/>
<comment type="caution">
    <text evidence="1">The sequence shown here is derived from an EMBL/GenBank/DDBJ whole genome shotgun (WGS) entry which is preliminary data.</text>
</comment>
<keyword evidence="2" id="KW-1185">Reference proteome</keyword>
<organism evidence="1 2">
    <name type="scientific">Paenibacillus anaericanus</name>
    <dbReference type="NCBI Taxonomy" id="170367"/>
    <lineage>
        <taxon>Bacteria</taxon>
        <taxon>Bacillati</taxon>
        <taxon>Bacillota</taxon>
        <taxon>Bacilli</taxon>
        <taxon>Bacillales</taxon>
        <taxon>Paenibacillaceae</taxon>
        <taxon>Paenibacillus</taxon>
    </lineage>
</organism>
<dbReference type="Gene3D" id="2.60.120.260">
    <property type="entry name" value="Galactose-binding domain-like"/>
    <property type="match status" value="1"/>
</dbReference>
<sequence length="688" mass="73308">MDGGVTDYGADKYLAITASSLLEITVANADSGWGPDYTPSTTEAIAYLLGWVLLAPSGSIWDGTLAANQKRWYASQSTGAVWAPSAGNAFTALTVPDTLAPDGYTPYELLFRLAAETTEVITPEGSLMLHEGQNLVEVGTGLVWKERGTILSDNPKYSWLNAINAGNEYRLKNKTVRLHAAYKNEQKDPSWRLMSLTFNGELYAYAEIDNMNKDTSAIYSLSYFKLDASPAVPILGSVAKNERAVLTDLVTEVKELGARPISVSAPAVGPVNLDLAGYANLLPNSSALLGNAGWTTFGTAPVPSTAYGERGAYWAFPGTTGNHTAASQLVAMQAGIVHTLAVDFYTWGMVAADAQLRVDIVDPATQTVIAAYVVADANKGWHRKTVTFSPPAGVANGRFIVRMISYNRGNGEAVVSRIMLNVGPVAAPWNDESSGLLLDLRQVHKLTQNSGTVLAIPPPFDINTLVATGFYNGTQLTNNPLGAGGLNAWWYIEVLNHSAQPGVYAIQKAYLLNDVNSKPTFYMRVLAGGAWAAWSADLFQSGVDAKNGIVSAINAKGGAALTTDTWAVLASKIGAGSTRRATGTITASSGATTAFTTETGGSVSFPYVLINMALIPFTAAKIEIFIDDVLVASTPTVCRRADFYHASATEYGNCAFQSYKLRLFMGSGSVFYPVSVLGKVYTWVAYEG</sequence>
<reference evidence="1 2" key="1">
    <citation type="submission" date="2018-12" db="EMBL/GenBank/DDBJ databases">
        <authorList>
            <person name="Sun L."/>
            <person name="Chen Z."/>
        </authorList>
    </citation>
    <scope>NUCLEOTIDE SEQUENCE [LARGE SCALE GENOMIC DNA]</scope>
    <source>
        <strain evidence="1 2">DSM 15890</strain>
    </source>
</reference>
<dbReference type="RefSeq" id="WP_127192176.1">
    <property type="nucleotide sequence ID" value="NZ_RZNY01000008.1"/>
</dbReference>
<proteinExistence type="predicted"/>
<evidence type="ECO:0000313" key="2">
    <source>
        <dbReference type="Proteomes" id="UP000279446"/>
    </source>
</evidence>
<gene>
    <name evidence="1" type="ORF">EJP82_11355</name>
</gene>
<dbReference type="Proteomes" id="UP000279446">
    <property type="component" value="Unassembled WGS sequence"/>
</dbReference>
<evidence type="ECO:0000313" key="1">
    <source>
        <dbReference type="EMBL" id="RUT46443.1"/>
    </source>
</evidence>
<dbReference type="OrthoDB" id="2667186at2"/>
<protein>
    <submittedName>
        <fullName evidence="1">Uncharacterized protein</fullName>
    </submittedName>
</protein>